<dbReference type="PROSITE" id="PS50011">
    <property type="entry name" value="PROTEIN_KINASE_DOM"/>
    <property type="match status" value="1"/>
</dbReference>
<keyword evidence="5" id="KW-0547">Nucleotide-binding</keyword>
<dbReference type="GO" id="GO:0005856">
    <property type="term" value="C:cytoskeleton"/>
    <property type="evidence" value="ECO:0007669"/>
    <property type="project" value="TreeGrafter"/>
</dbReference>
<evidence type="ECO:0000256" key="4">
    <source>
        <dbReference type="ARBA" id="ARBA00022679"/>
    </source>
</evidence>
<feature type="region of interest" description="Disordered" evidence="11">
    <location>
        <begin position="505"/>
        <end position="537"/>
    </location>
</feature>
<keyword evidence="6" id="KW-0418">Kinase</keyword>
<comment type="catalytic activity">
    <reaction evidence="9">
        <text>L-threonyl-[protein] + ATP = O-phospho-L-threonyl-[protein] + ADP + H(+)</text>
        <dbReference type="Rhea" id="RHEA:46608"/>
        <dbReference type="Rhea" id="RHEA-COMP:11060"/>
        <dbReference type="Rhea" id="RHEA-COMP:11605"/>
        <dbReference type="ChEBI" id="CHEBI:15378"/>
        <dbReference type="ChEBI" id="CHEBI:30013"/>
        <dbReference type="ChEBI" id="CHEBI:30616"/>
        <dbReference type="ChEBI" id="CHEBI:61977"/>
        <dbReference type="ChEBI" id="CHEBI:456216"/>
        <dbReference type="EC" id="2.7.11.1"/>
    </reaction>
</comment>
<dbReference type="InterPro" id="IPR011009">
    <property type="entry name" value="Kinase-like_dom_sf"/>
</dbReference>
<dbReference type="AlphaFoldDB" id="M2RJQ4"/>
<evidence type="ECO:0000256" key="6">
    <source>
        <dbReference type="ARBA" id="ARBA00022777"/>
    </source>
</evidence>
<name>M2RJQ4_CERS8</name>
<proteinExistence type="inferred from homology"/>
<dbReference type="PANTHER" id="PTHR22988">
    <property type="entry name" value="MYOTONIC DYSTROPHY S/T KINASE-RELATED"/>
    <property type="match status" value="1"/>
</dbReference>
<dbReference type="FunFam" id="1.10.510.10:FF:000024">
    <property type="entry name" value="Probable serine/threonine-protein kinase cot-1"/>
    <property type="match status" value="1"/>
</dbReference>
<evidence type="ECO:0000256" key="2">
    <source>
        <dbReference type="ARBA" id="ARBA00022527"/>
    </source>
</evidence>
<feature type="compositionally biased region" description="Polar residues" evidence="11">
    <location>
        <begin position="651"/>
        <end position="667"/>
    </location>
</feature>
<keyword evidence="7" id="KW-0067">ATP-binding</keyword>
<reference evidence="13 14" key="1">
    <citation type="journal article" date="2012" name="Proc. Natl. Acad. Sci. U.S.A.">
        <title>Comparative genomics of Ceriporiopsis subvermispora and Phanerochaete chrysosporium provide insight into selective ligninolysis.</title>
        <authorList>
            <person name="Fernandez-Fueyo E."/>
            <person name="Ruiz-Duenas F.J."/>
            <person name="Ferreira P."/>
            <person name="Floudas D."/>
            <person name="Hibbett D.S."/>
            <person name="Canessa P."/>
            <person name="Larrondo L.F."/>
            <person name="James T.Y."/>
            <person name="Seelenfreund D."/>
            <person name="Lobos S."/>
            <person name="Polanco R."/>
            <person name="Tello M."/>
            <person name="Honda Y."/>
            <person name="Watanabe T."/>
            <person name="Watanabe T."/>
            <person name="Ryu J.S."/>
            <person name="Kubicek C.P."/>
            <person name="Schmoll M."/>
            <person name="Gaskell J."/>
            <person name="Hammel K.E."/>
            <person name="St John F.J."/>
            <person name="Vanden Wymelenberg A."/>
            <person name="Sabat G."/>
            <person name="Splinter BonDurant S."/>
            <person name="Syed K."/>
            <person name="Yadav J.S."/>
            <person name="Doddapaneni H."/>
            <person name="Subramanian V."/>
            <person name="Lavin J.L."/>
            <person name="Oguiza J.A."/>
            <person name="Perez G."/>
            <person name="Pisabarro A.G."/>
            <person name="Ramirez L."/>
            <person name="Santoyo F."/>
            <person name="Master E."/>
            <person name="Coutinho P.M."/>
            <person name="Henrissat B."/>
            <person name="Lombard V."/>
            <person name="Magnuson J.K."/>
            <person name="Kuees U."/>
            <person name="Hori C."/>
            <person name="Igarashi K."/>
            <person name="Samejima M."/>
            <person name="Held B.W."/>
            <person name="Barry K.W."/>
            <person name="LaButti K.M."/>
            <person name="Lapidus A."/>
            <person name="Lindquist E.A."/>
            <person name="Lucas S.M."/>
            <person name="Riley R."/>
            <person name="Salamov A.A."/>
            <person name="Hoffmeister D."/>
            <person name="Schwenk D."/>
            <person name="Hadar Y."/>
            <person name="Yarden O."/>
            <person name="de Vries R.P."/>
            <person name="Wiebenga A."/>
            <person name="Stenlid J."/>
            <person name="Eastwood D."/>
            <person name="Grigoriev I.V."/>
            <person name="Berka R.M."/>
            <person name="Blanchette R.A."/>
            <person name="Kersten P."/>
            <person name="Martinez A.T."/>
            <person name="Vicuna R."/>
            <person name="Cullen D."/>
        </authorList>
    </citation>
    <scope>NUCLEOTIDE SEQUENCE [LARGE SCALE GENOMIC DNA]</scope>
    <source>
        <strain evidence="13 14">B</strain>
    </source>
</reference>
<dbReference type="InterPro" id="IPR000719">
    <property type="entry name" value="Prot_kinase_dom"/>
</dbReference>
<dbReference type="Pfam" id="PF00069">
    <property type="entry name" value="Pkinase"/>
    <property type="match status" value="1"/>
</dbReference>
<dbReference type="InterPro" id="IPR050839">
    <property type="entry name" value="Rho-assoc_Ser/Thr_Kinase"/>
</dbReference>
<evidence type="ECO:0000259" key="12">
    <source>
        <dbReference type="PROSITE" id="PS50011"/>
    </source>
</evidence>
<dbReference type="GO" id="GO:0005737">
    <property type="term" value="C:cytoplasm"/>
    <property type="evidence" value="ECO:0007669"/>
    <property type="project" value="TreeGrafter"/>
</dbReference>
<evidence type="ECO:0000313" key="14">
    <source>
        <dbReference type="Proteomes" id="UP000016930"/>
    </source>
</evidence>
<dbReference type="EMBL" id="KB445794">
    <property type="protein sequence ID" value="EMD39026.1"/>
    <property type="molecule type" value="Genomic_DNA"/>
</dbReference>
<dbReference type="InterPro" id="IPR008271">
    <property type="entry name" value="Ser/Thr_kinase_AS"/>
</dbReference>
<evidence type="ECO:0000313" key="13">
    <source>
        <dbReference type="EMBL" id="EMD39026.1"/>
    </source>
</evidence>
<keyword evidence="3" id="KW-0597">Phosphoprotein</keyword>
<protein>
    <recommendedName>
        <fullName evidence="1">non-specific serine/threonine protein kinase</fullName>
        <ecNumber evidence="1">2.7.11.1</ecNumber>
    </recommendedName>
</protein>
<gene>
    <name evidence="13" type="ORF">CERSUDRAFT_93065</name>
</gene>
<evidence type="ECO:0000256" key="7">
    <source>
        <dbReference type="ARBA" id="ARBA00022840"/>
    </source>
</evidence>
<feature type="region of interest" description="Disordered" evidence="11">
    <location>
        <begin position="624"/>
        <end position="699"/>
    </location>
</feature>
<dbReference type="STRING" id="914234.M2RJQ4"/>
<comment type="similarity">
    <text evidence="8">Belongs to the protein kinase superfamily. STE Ser/Thr protein kinase family. COT1 subfamily.</text>
</comment>
<keyword evidence="2" id="KW-0723">Serine/threonine-protein kinase</keyword>
<dbReference type="SMART" id="SM00220">
    <property type="entry name" value="S_TKc"/>
    <property type="match status" value="1"/>
</dbReference>
<evidence type="ECO:0000256" key="5">
    <source>
        <dbReference type="ARBA" id="ARBA00022741"/>
    </source>
</evidence>
<dbReference type="Gene3D" id="1.10.510.10">
    <property type="entry name" value="Transferase(Phosphotransferase) domain 1"/>
    <property type="match status" value="1"/>
</dbReference>
<feature type="domain" description="Protein kinase" evidence="12">
    <location>
        <begin position="58"/>
        <end position="353"/>
    </location>
</feature>
<evidence type="ECO:0000256" key="9">
    <source>
        <dbReference type="ARBA" id="ARBA00047899"/>
    </source>
</evidence>
<dbReference type="OrthoDB" id="3359639at2759"/>
<keyword evidence="4" id="KW-0808">Transferase</keyword>
<evidence type="ECO:0000256" key="3">
    <source>
        <dbReference type="ARBA" id="ARBA00022553"/>
    </source>
</evidence>
<dbReference type="Proteomes" id="UP000016930">
    <property type="component" value="Unassembled WGS sequence"/>
</dbReference>
<dbReference type="PROSITE" id="PS00108">
    <property type="entry name" value="PROTEIN_KINASE_ST"/>
    <property type="match status" value="1"/>
</dbReference>
<dbReference type="EC" id="2.7.11.1" evidence="1"/>
<accession>M2RJQ4</accession>
<dbReference type="HOGENOM" id="CLU_013540_0_0_1"/>
<evidence type="ECO:0000256" key="10">
    <source>
        <dbReference type="ARBA" id="ARBA00048679"/>
    </source>
</evidence>
<dbReference type="GO" id="GO:0005524">
    <property type="term" value="F:ATP binding"/>
    <property type="evidence" value="ECO:0007669"/>
    <property type="project" value="UniProtKB-KW"/>
</dbReference>
<feature type="compositionally biased region" description="Low complexity" evidence="11">
    <location>
        <begin position="675"/>
        <end position="688"/>
    </location>
</feature>
<dbReference type="PANTHER" id="PTHR22988:SF71">
    <property type="entry name" value="CITRON RHO-INTERACTING KINASE"/>
    <property type="match status" value="1"/>
</dbReference>
<sequence>MSKSWRKRKARLGALLESRGDEDDDGVALDRILHGQSVIGKTSKTTQVDSLRFSDDDLHVAGTLEYGQFGVIDLVTCKLDGKNYVRKSTNKHFALRTREQCSPQTERDILLLARKTNSQWAPHLLCAFQTPSHLSIIMDYAEGGTLWDVLESSPYDGKVSESDLGWWTPQIISAIHWCHSQGFVHRDIKPHNFVLTSSAHVQLIDFGSAAPLLLPEADGSQKVPKHYCLVPCGTCDYISPEILQAHEEALVALEMSGDEQSAHFDDIAGYGRETDWWSMGAMLYEMAYGAAPFFAKDIKHTYLKITEHYKYLRFDKSTLITSNFKDVLRRLLTSSELRLGRLSVNELKEHTFFEGTDWTSLHSQRPPPDLHLPQFTYSAPIAPYDPAEHLQHDESSLSRGFAFSALFESSPVSHANASVQQATPSQTFGRSILRDQPSAAFIGFSWGPPVDAFPGTPLKYEPPLPPSDDIATPRPLQRVFAPPTPFDPFTSTHQETPKLQRYPFATPMRPSAMTPHATLPRTGTVRRTAPRRAVSDREAMKQLVDCIGMSARKKVLESGRKPRILASVSRSSALKSLRFDTSVMVVGGSGVSYKLDSALGSETTQTTSLSSGSVSSLQVPMVALDDSGTSDDDSSVPPSPSPSPRPGSAMSIMSKNSVRSRSGSLSDMISRRRLSTGSLTSSSVISLPTKPPEPPQLPTLTDETLDDLGRKHSLLVRSLADIEGRLHRVLDLIGS</sequence>
<evidence type="ECO:0000256" key="11">
    <source>
        <dbReference type="SAM" id="MobiDB-lite"/>
    </source>
</evidence>
<dbReference type="GO" id="GO:0004674">
    <property type="term" value="F:protein serine/threonine kinase activity"/>
    <property type="evidence" value="ECO:0007669"/>
    <property type="project" value="UniProtKB-KW"/>
</dbReference>
<organism evidence="13 14">
    <name type="scientific">Ceriporiopsis subvermispora (strain B)</name>
    <name type="common">White-rot fungus</name>
    <name type="synonym">Gelatoporia subvermispora</name>
    <dbReference type="NCBI Taxonomy" id="914234"/>
    <lineage>
        <taxon>Eukaryota</taxon>
        <taxon>Fungi</taxon>
        <taxon>Dikarya</taxon>
        <taxon>Basidiomycota</taxon>
        <taxon>Agaricomycotina</taxon>
        <taxon>Agaricomycetes</taxon>
        <taxon>Polyporales</taxon>
        <taxon>Gelatoporiaceae</taxon>
        <taxon>Gelatoporia</taxon>
    </lineage>
</organism>
<evidence type="ECO:0000256" key="8">
    <source>
        <dbReference type="ARBA" id="ARBA00038271"/>
    </source>
</evidence>
<evidence type="ECO:0000256" key="1">
    <source>
        <dbReference type="ARBA" id="ARBA00012513"/>
    </source>
</evidence>
<dbReference type="GO" id="GO:0031032">
    <property type="term" value="P:actomyosin structure organization"/>
    <property type="evidence" value="ECO:0007669"/>
    <property type="project" value="TreeGrafter"/>
</dbReference>
<dbReference type="Gene3D" id="3.30.200.20">
    <property type="entry name" value="Phosphorylase Kinase, domain 1"/>
    <property type="match status" value="1"/>
</dbReference>
<dbReference type="SUPFAM" id="SSF56112">
    <property type="entry name" value="Protein kinase-like (PK-like)"/>
    <property type="match status" value="1"/>
</dbReference>
<keyword evidence="14" id="KW-1185">Reference proteome</keyword>
<comment type="catalytic activity">
    <reaction evidence="10">
        <text>L-seryl-[protein] + ATP = O-phospho-L-seryl-[protein] + ADP + H(+)</text>
        <dbReference type="Rhea" id="RHEA:17989"/>
        <dbReference type="Rhea" id="RHEA-COMP:9863"/>
        <dbReference type="Rhea" id="RHEA-COMP:11604"/>
        <dbReference type="ChEBI" id="CHEBI:15378"/>
        <dbReference type="ChEBI" id="CHEBI:29999"/>
        <dbReference type="ChEBI" id="CHEBI:30616"/>
        <dbReference type="ChEBI" id="CHEBI:83421"/>
        <dbReference type="ChEBI" id="CHEBI:456216"/>
        <dbReference type="EC" id="2.7.11.1"/>
    </reaction>
</comment>